<name>A0A4Q0SIX4_9BRAD</name>
<dbReference type="PANTHER" id="PTHR43065">
    <property type="entry name" value="SENSOR HISTIDINE KINASE"/>
    <property type="match status" value="1"/>
</dbReference>
<dbReference type="Pfam" id="PF02518">
    <property type="entry name" value="HATPase_c"/>
    <property type="match status" value="1"/>
</dbReference>
<dbReference type="InterPro" id="IPR036890">
    <property type="entry name" value="HATPase_C_sf"/>
</dbReference>
<evidence type="ECO:0000256" key="9">
    <source>
        <dbReference type="SAM" id="Phobius"/>
    </source>
</evidence>
<keyword evidence="9" id="KW-0812">Transmembrane</keyword>
<keyword evidence="7" id="KW-0067">ATP-binding</keyword>
<dbReference type="Gene3D" id="3.30.565.10">
    <property type="entry name" value="Histidine kinase-like ATPase, C-terminal domain"/>
    <property type="match status" value="1"/>
</dbReference>
<feature type="domain" description="Histidine kinase" evidence="10">
    <location>
        <begin position="426"/>
        <end position="641"/>
    </location>
</feature>
<evidence type="ECO:0000256" key="4">
    <source>
        <dbReference type="ARBA" id="ARBA00022679"/>
    </source>
</evidence>
<dbReference type="InterPro" id="IPR003661">
    <property type="entry name" value="HisK_dim/P_dom"/>
</dbReference>
<dbReference type="FunFam" id="1.10.287.130:FF:000055">
    <property type="entry name" value="Two-component sensor histidine kinase"/>
    <property type="match status" value="1"/>
</dbReference>
<dbReference type="PRINTS" id="PR00344">
    <property type="entry name" value="BCTRLSENSOR"/>
</dbReference>
<evidence type="ECO:0000256" key="5">
    <source>
        <dbReference type="ARBA" id="ARBA00022741"/>
    </source>
</evidence>
<evidence type="ECO:0000256" key="8">
    <source>
        <dbReference type="ARBA" id="ARBA00023012"/>
    </source>
</evidence>
<sequence length="641" mass="70815">MQPLEAAGTELSGRMSSVSVRSWPGAAALLCLGLFVALCLSPEGAGAVERSLRGELKRVLVLHSFGREFRPWSEYARDIKAELERQSPWPLDIQEHALLTARFNNPGPEAPFVEYLHSLYQGAMPDIVLSIGAPAARFAQKYRARLFPHTPLILSAVEHRLINRADLGDNDVVVAIRNDFVAAFDNILQVLPDTKSVAVVIGASPLEKFWLEEVKRELKSFGERVELVWYSDLSFEEILKRASKLPPHTVLFWGLMSVDAAGVVHESDIALRSLHAVANAPIFSYQEPFFGNSTVGGPMHLIADTSSRTVTAALGVLGGAKPASIHYEPIGFAAPRYDWRELQRWGISESRLPPGSQILFREPNIWVRYRWQMLMIAAVFLVQAGLISGLLHERRRRRVAEVESRQRLTELAHVNRYSTAGELTTSIAHELNQPLGSILTNAETAELMLKASSPDINEIRQILADIRRDDQRASEVIRRLRSVLRKTPFEVKDIELNDTVREAIGLVKAVADGRRITLIYMPLLADLHVKGDPVQLQQVVLNLIINAMDAISDADTGKREVSVSTLRAGNQAEIRITDTGPGIAASDLANVFDPFFTTKPQGMGMGLAIARTIIEAHHGAIVAANQRAGGALFTIRLPITR</sequence>
<dbReference type="EMBL" id="LBJM01000047">
    <property type="protein sequence ID" value="RXH39593.1"/>
    <property type="molecule type" value="Genomic_DNA"/>
</dbReference>
<dbReference type="EC" id="2.7.13.3" evidence="2"/>
<dbReference type="PANTHER" id="PTHR43065:SF42">
    <property type="entry name" value="TWO-COMPONENT SENSOR PPRA"/>
    <property type="match status" value="1"/>
</dbReference>
<evidence type="ECO:0000313" key="12">
    <source>
        <dbReference type="Proteomes" id="UP000290565"/>
    </source>
</evidence>
<dbReference type="InterPro" id="IPR004358">
    <property type="entry name" value="Sig_transdc_His_kin-like_C"/>
</dbReference>
<dbReference type="Gene3D" id="3.40.50.2300">
    <property type="match status" value="2"/>
</dbReference>
<reference evidence="11 12" key="1">
    <citation type="submission" date="2015-04" db="EMBL/GenBank/DDBJ databases">
        <title>Comparative genomics of rhizobia nodulating Arachis hypogaea in China.</title>
        <authorList>
            <person name="Li Y."/>
        </authorList>
    </citation>
    <scope>NUCLEOTIDE SEQUENCE [LARGE SCALE GENOMIC DNA]</scope>
    <source>
        <strain evidence="11 12">CCBAU 51787</strain>
    </source>
</reference>
<dbReference type="SMART" id="SM00387">
    <property type="entry name" value="HATPase_c"/>
    <property type="match status" value="1"/>
</dbReference>
<feature type="transmembrane region" description="Helical" evidence="9">
    <location>
        <begin position="371"/>
        <end position="391"/>
    </location>
</feature>
<protein>
    <recommendedName>
        <fullName evidence="2">histidine kinase</fullName>
        <ecNumber evidence="2">2.7.13.3</ecNumber>
    </recommendedName>
</protein>
<keyword evidence="3" id="KW-0597">Phosphoprotein</keyword>
<evidence type="ECO:0000313" key="11">
    <source>
        <dbReference type="EMBL" id="RXH39593.1"/>
    </source>
</evidence>
<dbReference type="GO" id="GO:0005524">
    <property type="term" value="F:ATP binding"/>
    <property type="evidence" value="ECO:0007669"/>
    <property type="project" value="UniProtKB-KW"/>
</dbReference>
<keyword evidence="6" id="KW-0418">Kinase</keyword>
<dbReference type="Gene3D" id="1.10.287.130">
    <property type="match status" value="1"/>
</dbReference>
<dbReference type="SUPFAM" id="SSF55874">
    <property type="entry name" value="ATPase domain of HSP90 chaperone/DNA topoisomerase II/histidine kinase"/>
    <property type="match status" value="1"/>
</dbReference>
<gene>
    <name evidence="11" type="ORF">XH94_16970</name>
</gene>
<dbReference type="Pfam" id="PF00512">
    <property type="entry name" value="HisKA"/>
    <property type="match status" value="1"/>
</dbReference>
<comment type="catalytic activity">
    <reaction evidence="1">
        <text>ATP + protein L-histidine = ADP + protein N-phospho-L-histidine.</text>
        <dbReference type="EC" id="2.7.13.3"/>
    </reaction>
</comment>
<evidence type="ECO:0000256" key="2">
    <source>
        <dbReference type="ARBA" id="ARBA00012438"/>
    </source>
</evidence>
<dbReference type="AlphaFoldDB" id="A0A4Q0SIX4"/>
<keyword evidence="9" id="KW-0472">Membrane</keyword>
<keyword evidence="8" id="KW-0902">Two-component regulatory system</keyword>
<evidence type="ECO:0000256" key="3">
    <source>
        <dbReference type="ARBA" id="ARBA00022553"/>
    </source>
</evidence>
<dbReference type="InterPro" id="IPR003594">
    <property type="entry name" value="HATPase_dom"/>
</dbReference>
<dbReference type="InterPro" id="IPR036097">
    <property type="entry name" value="HisK_dim/P_sf"/>
</dbReference>
<keyword evidence="9" id="KW-1133">Transmembrane helix</keyword>
<keyword evidence="5" id="KW-0547">Nucleotide-binding</keyword>
<evidence type="ECO:0000256" key="1">
    <source>
        <dbReference type="ARBA" id="ARBA00000085"/>
    </source>
</evidence>
<keyword evidence="4" id="KW-0808">Transferase</keyword>
<dbReference type="SUPFAM" id="SSF47384">
    <property type="entry name" value="Homodimeric domain of signal transducing histidine kinase"/>
    <property type="match status" value="1"/>
</dbReference>
<organism evidence="11 12">
    <name type="scientific">Bradyrhizobium zhanjiangense</name>
    <dbReference type="NCBI Taxonomy" id="1325107"/>
    <lineage>
        <taxon>Bacteria</taxon>
        <taxon>Pseudomonadati</taxon>
        <taxon>Pseudomonadota</taxon>
        <taxon>Alphaproteobacteria</taxon>
        <taxon>Hyphomicrobiales</taxon>
        <taxon>Nitrobacteraceae</taxon>
        <taxon>Bradyrhizobium</taxon>
    </lineage>
</organism>
<dbReference type="InterPro" id="IPR005467">
    <property type="entry name" value="His_kinase_dom"/>
</dbReference>
<evidence type="ECO:0000256" key="7">
    <source>
        <dbReference type="ARBA" id="ARBA00022840"/>
    </source>
</evidence>
<dbReference type="PROSITE" id="PS50109">
    <property type="entry name" value="HIS_KIN"/>
    <property type="match status" value="1"/>
</dbReference>
<dbReference type="Proteomes" id="UP000290565">
    <property type="component" value="Unassembled WGS sequence"/>
</dbReference>
<evidence type="ECO:0000256" key="6">
    <source>
        <dbReference type="ARBA" id="ARBA00022777"/>
    </source>
</evidence>
<dbReference type="GO" id="GO:0000155">
    <property type="term" value="F:phosphorelay sensor kinase activity"/>
    <property type="evidence" value="ECO:0007669"/>
    <property type="project" value="InterPro"/>
</dbReference>
<proteinExistence type="predicted"/>
<dbReference type="SMART" id="SM00388">
    <property type="entry name" value="HisKA"/>
    <property type="match status" value="1"/>
</dbReference>
<evidence type="ECO:0000259" key="10">
    <source>
        <dbReference type="PROSITE" id="PS50109"/>
    </source>
</evidence>
<comment type="caution">
    <text evidence="11">The sequence shown here is derived from an EMBL/GenBank/DDBJ whole genome shotgun (WGS) entry which is preliminary data.</text>
</comment>
<accession>A0A4Q0SIX4</accession>
<dbReference type="CDD" id="cd00082">
    <property type="entry name" value="HisKA"/>
    <property type="match status" value="1"/>
</dbReference>